<dbReference type="InterPro" id="IPR050279">
    <property type="entry name" value="Plant_def-hormone_signal"/>
</dbReference>
<proteinExistence type="inferred from homology"/>
<evidence type="ECO:0000259" key="2">
    <source>
        <dbReference type="Pfam" id="PF00407"/>
    </source>
</evidence>
<dbReference type="AlphaFoldDB" id="A0A7N0ZRK0"/>
<dbReference type="GO" id="GO:0038023">
    <property type="term" value="F:signaling receptor activity"/>
    <property type="evidence" value="ECO:0007669"/>
    <property type="project" value="InterPro"/>
</dbReference>
<evidence type="ECO:0000256" key="1">
    <source>
        <dbReference type="ARBA" id="ARBA00009744"/>
    </source>
</evidence>
<reference evidence="3" key="1">
    <citation type="submission" date="2021-01" db="UniProtKB">
        <authorList>
            <consortium name="EnsemblPlants"/>
        </authorList>
    </citation>
    <scope>IDENTIFICATION</scope>
</reference>
<feature type="domain" description="Bet v I/Major latex protein" evidence="2">
    <location>
        <begin position="45"/>
        <end position="197"/>
    </location>
</feature>
<dbReference type="OMA" id="TCTDEYT"/>
<dbReference type="GO" id="GO:0010427">
    <property type="term" value="F:abscisic acid binding"/>
    <property type="evidence" value="ECO:0007669"/>
    <property type="project" value="InterPro"/>
</dbReference>
<accession>A0A7N0ZRK0</accession>
<dbReference type="Pfam" id="PF00407">
    <property type="entry name" value="Bet_v_1"/>
    <property type="match status" value="1"/>
</dbReference>
<dbReference type="InterPro" id="IPR000916">
    <property type="entry name" value="Bet_v_I/MLP"/>
</dbReference>
<name>A0A7N0ZRK0_KALFE</name>
<dbReference type="PRINTS" id="PR00634">
    <property type="entry name" value="BETALLERGEN"/>
</dbReference>
<dbReference type="PANTHER" id="PTHR31213">
    <property type="entry name" value="OS08G0374000 PROTEIN-RELATED"/>
    <property type="match status" value="1"/>
</dbReference>
<dbReference type="InterPro" id="IPR024949">
    <property type="entry name" value="Bet_v_I_allergen"/>
</dbReference>
<evidence type="ECO:0000313" key="3">
    <source>
        <dbReference type="EnsemblPlants" id="Kaladp0018s0270.1.v1.1"/>
    </source>
</evidence>
<dbReference type="Gene3D" id="3.30.530.20">
    <property type="match status" value="1"/>
</dbReference>
<protein>
    <recommendedName>
        <fullName evidence="2">Bet v I/Major latex protein domain-containing protein</fullName>
    </recommendedName>
</protein>
<organism evidence="3 4">
    <name type="scientific">Kalanchoe fedtschenkoi</name>
    <name type="common">Lavender scallops</name>
    <name type="synonym">South American air plant</name>
    <dbReference type="NCBI Taxonomy" id="63787"/>
    <lineage>
        <taxon>Eukaryota</taxon>
        <taxon>Viridiplantae</taxon>
        <taxon>Streptophyta</taxon>
        <taxon>Embryophyta</taxon>
        <taxon>Tracheophyta</taxon>
        <taxon>Spermatophyta</taxon>
        <taxon>Magnoliopsida</taxon>
        <taxon>eudicotyledons</taxon>
        <taxon>Gunneridae</taxon>
        <taxon>Pentapetalae</taxon>
        <taxon>Saxifragales</taxon>
        <taxon>Crassulaceae</taxon>
        <taxon>Kalanchoe</taxon>
    </lineage>
</organism>
<sequence length="203" mass="22637">MFLNFDENNVMKTGDHPDPKLYINCFVHLRLSHYLILHFAKSVTMVATTFTDEYSSTVSPARLFRALILESHILIPKLIPQAVKSIEIQGDGGAGSIKVINFAAGSQLQYVKYRIDEINPETFTYSYTLVEGHGLSDKLESVVYKVQFEVSADGGTVSKMTSTYTTLGGHTLDEEQVKIGKEKALGMYKVVEAYLLQNPDVYA</sequence>
<dbReference type="Gramene" id="Kaladp0018s0270.1.v1.1">
    <property type="protein sequence ID" value="Kaladp0018s0270.1.v1.1"/>
    <property type="gene ID" value="Kaladp0018s0270.v1.1"/>
</dbReference>
<dbReference type="GO" id="GO:0005634">
    <property type="term" value="C:nucleus"/>
    <property type="evidence" value="ECO:0007669"/>
    <property type="project" value="TreeGrafter"/>
</dbReference>
<dbReference type="SUPFAM" id="SSF55961">
    <property type="entry name" value="Bet v1-like"/>
    <property type="match status" value="1"/>
</dbReference>
<dbReference type="InterPro" id="IPR023393">
    <property type="entry name" value="START-like_dom_sf"/>
</dbReference>
<dbReference type="PANTHER" id="PTHR31213:SF70">
    <property type="entry name" value="MAJOR ALLERGEN PRU AR 1-LIKE"/>
    <property type="match status" value="1"/>
</dbReference>
<dbReference type="EnsemblPlants" id="Kaladp0018s0270.1.v1.1">
    <property type="protein sequence ID" value="Kaladp0018s0270.1.v1.1"/>
    <property type="gene ID" value="Kaladp0018s0270.v1.1"/>
</dbReference>
<dbReference type="GO" id="GO:0005737">
    <property type="term" value="C:cytoplasm"/>
    <property type="evidence" value="ECO:0007669"/>
    <property type="project" value="TreeGrafter"/>
</dbReference>
<comment type="similarity">
    <text evidence="1">Belongs to the BetVI family.</text>
</comment>
<dbReference type="GO" id="GO:0009738">
    <property type="term" value="P:abscisic acid-activated signaling pathway"/>
    <property type="evidence" value="ECO:0007669"/>
    <property type="project" value="InterPro"/>
</dbReference>
<dbReference type="CDD" id="cd07816">
    <property type="entry name" value="Bet_v1-like"/>
    <property type="match status" value="1"/>
</dbReference>
<dbReference type="GO" id="GO:0006952">
    <property type="term" value="P:defense response"/>
    <property type="evidence" value="ECO:0007669"/>
    <property type="project" value="InterPro"/>
</dbReference>
<dbReference type="GO" id="GO:0004864">
    <property type="term" value="F:protein phosphatase inhibitor activity"/>
    <property type="evidence" value="ECO:0007669"/>
    <property type="project" value="InterPro"/>
</dbReference>
<keyword evidence="4" id="KW-1185">Reference proteome</keyword>
<evidence type="ECO:0000313" key="4">
    <source>
        <dbReference type="Proteomes" id="UP000594263"/>
    </source>
</evidence>
<dbReference type="FunFam" id="3.30.530.20:FF:000007">
    <property type="entry name" value="Major pollen allergen Bet v 1-A"/>
    <property type="match status" value="1"/>
</dbReference>
<dbReference type="Proteomes" id="UP000594263">
    <property type="component" value="Unplaced"/>
</dbReference>